<feature type="compositionally biased region" description="Polar residues" evidence="1">
    <location>
        <begin position="27"/>
        <end position="38"/>
    </location>
</feature>
<feature type="compositionally biased region" description="Acidic residues" evidence="1">
    <location>
        <begin position="47"/>
        <end position="56"/>
    </location>
</feature>
<accession>A0A9Q0TCT3</accession>
<evidence type="ECO:0000256" key="1">
    <source>
        <dbReference type="SAM" id="MobiDB-lite"/>
    </source>
</evidence>
<evidence type="ECO:0000313" key="3">
    <source>
        <dbReference type="Proteomes" id="UP001151752"/>
    </source>
</evidence>
<dbReference type="AlphaFoldDB" id="A0A9Q0TCT3"/>
<keyword evidence="3" id="KW-1185">Reference proteome</keyword>
<evidence type="ECO:0000313" key="2">
    <source>
        <dbReference type="EMBL" id="KAJ6709260.1"/>
    </source>
</evidence>
<sequence length="121" mass="13567">MQPGRLSSIFIPGIHEHRSTPPLFPFDSSQRFKSTKAASQHEHLYSTDDDGGDNSQEDITYPPFSEEKAEVPFLSGSDNLPARFSRPSSLSDYHHQNITWSSSPLRVPIIPIFLLSNSLPE</sequence>
<dbReference type="EMBL" id="JAPFFM010000015">
    <property type="protein sequence ID" value="KAJ6709260.1"/>
    <property type="molecule type" value="Genomic_DNA"/>
</dbReference>
<comment type="caution">
    <text evidence="2">The sequence shown here is derived from an EMBL/GenBank/DDBJ whole genome shotgun (WGS) entry which is preliminary data.</text>
</comment>
<protein>
    <submittedName>
        <fullName evidence="2">Uncharacterized protein</fullName>
    </submittedName>
</protein>
<reference evidence="2" key="2">
    <citation type="journal article" date="2023" name="Int. J. Mol. Sci.">
        <title>De Novo Assembly and Annotation of 11 Diverse Shrub Willow (Salix) Genomes Reveals Novel Gene Organization in Sex-Linked Regions.</title>
        <authorList>
            <person name="Hyden B."/>
            <person name="Feng K."/>
            <person name="Yates T.B."/>
            <person name="Jawdy S."/>
            <person name="Cereghino C."/>
            <person name="Smart L.B."/>
            <person name="Muchero W."/>
        </authorList>
    </citation>
    <scope>NUCLEOTIDE SEQUENCE</scope>
    <source>
        <tissue evidence="2">Shoot tip</tissue>
    </source>
</reference>
<name>A0A9Q0TCT3_9ROSI</name>
<dbReference type="Proteomes" id="UP001151752">
    <property type="component" value="Chromosome 2"/>
</dbReference>
<organism evidence="2 3">
    <name type="scientific">Salix koriyanagi</name>
    <dbReference type="NCBI Taxonomy" id="2511006"/>
    <lineage>
        <taxon>Eukaryota</taxon>
        <taxon>Viridiplantae</taxon>
        <taxon>Streptophyta</taxon>
        <taxon>Embryophyta</taxon>
        <taxon>Tracheophyta</taxon>
        <taxon>Spermatophyta</taxon>
        <taxon>Magnoliopsida</taxon>
        <taxon>eudicotyledons</taxon>
        <taxon>Gunneridae</taxon>
        <taxon>Pentapetalae</taxon>
        <taxon>rosids</taxon>
        <taxon>fabids</taxon>
        <taxon>Malpighiales</taxon>
        <taxon>Salicaceae</taxon>
        <taxon>Saliceae</taxon>
        <taxon>Salix</taxon>
    </lineage>
</organism>
<gene>
    <name evidence="2" type="ORF">OIU74_010372</name>
</gene>
<reference evidence="2" key="1">
    <citation type="submission" date="2022-11" db="EMBL/GenBank/DDBJ databases">
        <authorList>
            <person name="Hyden B.L."/>
            <person name="Feng K."/>
            <person name="Yates T."/>
            <person name="Jawdy S."/>
            <person name="Smart L.B."/>
            <person name="Muchero W."/>
        </authorList>
    </citation>
    <scope>NUCLEOTIDE SEQUENCE</scope>
    <source>
        <tissue evidence="2">Shoot tip</tissue>
    </source>
</reference>
<proteinExistence type="predicted"/>
<feature type="region of interest" description="Disordered" evidence="1">
    <location>
        <begin position="1"/>
        <end position="61"/>
    </location>
</feature>